<evidence type="ECO:0000313" key="3">
    <source>
        <dbReference type="EMBL" id="WAX58652.1"/>
    </source>
</evidence>
<keyword evidence="2" id="KW-0732">Signal</keyword>
<feature type="compositionally biased region" description="Low complexity" evidence="1">
    <location>
        <begin position="142"/>
        <end position="153"/>
    </location>
</feature>
<protein>
    <recommendedName>
        <fullName evidence="5">Sensor domain-containing protein</fullName>
    </recommendedName>
</protein>
<reference evidence="3" key="1">
    <citation type="submission" date="2022-05" db="EMBL/GenBank/DDBJ databases">
        <title>Jatrophihabitans sp. SB3-54 whole genome sequence.</title>
        <authorList>
            <person name="Suh M.K."/>
            <person name="Eom M.K."/>
            <person name="Kim J.S."/>
            <person name="Kim H.S."/>
            <person name="Do H.E."/>
            <person name="Shin Y.K."/>
            <person name="Lee J.-S."/>
        </authorList>
    </citation>
    <scope>NUCLEOTIDE SEQUENCE</scope>
    <source>
        <strain evidence="3">SB3-54</strain>
    </source>
</reference>
<evidence type="ECO:0008006" key="5">
    <source>
        <dbReference type="Google" id="ProtNLM"/>
    </source>
</evidence>
<feature type="chain" id="PRO_5045976115" description="Sensor domain-containing protein" evidence="2">
    <location>
        <begin position="25"/>
        <end position="270"/>
    </location>
</feature>
<gene>
    <name evidence="3" type="ORF">M6B22_07755</name>
</gene>
<evidence type="ECO:0000313" key="4">
    <source>
        <dbReference type="Proteomes" id="UP001164693"/>
    </source>
</evidence>
<evidence type="ECO:0000256" key="2">
    <source>
        <dbReference type="SAM" id="SignalP"/>
    </source>
</evidence>
<organism evidence="3 4">
    <name type="scientific">Jatrophihabitans cynanchi</name>
    <dbReference type="NCBI Taxonomy" id="2944128"/>
    <lineage>
        <taxon>Bacteria</taxon>
        <taxon>Bacillati</taxon>
        <taxon>Actinomycetota</taxon>
        <taxon>Actinomycetes</taxon>
        <taxon>Jatrophihabitantales</taxon>
        <taxon>Jatrophihabitantaceae</taxon>
        <taxon>Jatrophihabitans</taxon>
    </lineage>
</organism>
<proteinExistence type="predicted"/>
<dbReference type="EMBL" id="CP097463">
    <property type="protein sequence ID" value="WAX58652.1"/>
    <property type="molecule type" value="Genomic_DNA"/>
</dbReference>
<feature type="region of interest" description="Disordered" evidence="1">
    <location>
        <begin position="96"/>
        <end position="153"/>
    </location>
</feature>
<keyword evidence="4" id="KW-1185">Reference proteome</keyword>
<feature type="compositionally biased region" description="Basic and acidic residues" evidence="1">
    <location>
        <begin position="122"/>
        <end position="136"/>
    </location>
</feature>
<name>A0ABY7K536_9ACTN</name>
<feature type="signal peptide" evidence="2">
    <location>
        <begin position="1"/>
        <end position="24"/>
    </location>
</feature>
<dbReference type="Proteomes" id="UP001164693">
    <property type="component" value="Chromosome"/>
</dbReference>
<dbReference type="PROSITE" id="PS51257">
    <property type="entry name" value="PROKAR_LIPOPROTEIN"/>
    <property type="match status" value="1"/>
</dbReference>
<sequence>MIGTHRVRTVAALALAAGAACALAACSSTTDGSPAGGTSTAPTTGSSTPEPTFTSTAAAPTTAITTAAPTTGGPSTPPSEAALRAMVLQQTDLPSGWTATAYQPDPTDAKNKAQFAQCTSHRNTESDKVSEVHSDDYNSGPSQLSSQATSYSSADAIAEDTAAMQSPKATSCYEQLAKTEIPASLPTGMKVDRLTVKISKPAAGDPSNVIAWGDATVVVSQDGKQTTVYTAAAFIVGPLVEAEVDFTNVGSPIPASVRQQLATIVAARVG</sequence>
<accession>A0ABY7K536</accession>
<evidence type="ECO:0000256" key="1">
    <source>
        <dbReference type="SAM" id="MobiDB-lite"/>
    </source>
</evidence>
<dbReference type="RefSeq" id="WP_269445191.1">
    <property type="nucleotide sequence ID" value="NZ_CP097463.1"/>
</dbReference>
<feature type="region of interest" description="Disordered" evidence="1">
    <location>
        <begin position="31"/>
        <end position="56"/>
    </location>
</feature>